<dbReference type="OrthoDB" id="9798732at2"/>
<dbReference type="GO" id="GO:0003677">
    <property type="term" value="F:DNA binding"/>
    <property type="evidence" value="ECO:0007669"/>
    <property type="project" value="InterPro"/>
</dbReference>
<dbReference type="InterPro" id="IPR003735">
    <property type="entry name" value="Metal_Tscrpt_repr"/>
</dbReference>
<comment type="caution">
    <text evidence="1">The sequence shown here is derived from an EMBL/GenBank/DDBJ whole genome shotgun (WGS) entry which is preliminary data.</text>
</comment>
<accession>A0A1D2YUK2</accession>
<protein>
    <submittedName>
        <fullName evidence="1">Cytoplasmic protein</fullName>
    </submittedName>
</protein>
<sequence length="89" mass="10322">MEYPKEIINRLKRIEGQIRGVLRMMDEGKECTDIINQLTAIRNAVDRVSVHVIGVDLNKCLSDDLQKDLEDRDTDRIIKDALTLLLKMR</sequence>
<keyword evidence="2" id="KW-1185">Reference proteome</keyword>
<evidence type="ECO:0000313" key="1">
    <source>
        <dbReference type="EMBL" id="OEF99335.1"/>
    </source>
</evidence>
<reference evidence="1 2" key="1">
    <citation type="submission" date="2016-09" db="EMBL/GenBank/DDBJ databases">
        <title>Draft genome sequence for the type strain of Vulcanibacillus modesticaldus BR, a strictly anaerobic, moderately thermophilic, and nitrate-reducing bacterium from deep sea-hydrothermal vents of the Mid-Atlantic Ridge.</title>
        <authorList>
            <person name="Abin C.A."/>
            <person name="Hollibaugh J.T."/>
        </authorList>
    </citation>
    <scope>NUCLEOTIDE SEQUENCE [LARGE SCALE GENOMIC DNA]</scope>
    <source>
        <strain evidence="1 2">BR</strain>
    </source>
</reference>
<dbReference type="Proteomes" id="UP000243739">
    <property type="component" value="Unassembled WGS sequence"/>
</dbReference>
<dbReference type="RefSeq" id="WP_069656728.1">
    <property type="nucleotide sequence ID" value="NZ_MIJF01000024.1"/>
</dbReference>
<dbReference type="GO" id="GO:0046872">
    <property type="term" value="F:metal ion binding"/>
    <property type="evidence" value="ECO:0007669"/>
    <property type="project" value="InterPro"/>
</dbReference>
<dbReference type="STRING" id="337097.BHF71_01725"/>
<dbReference type="Gene3D" id="1.20.58.1000">
    <property type="entry name" value="Metal-sensitive repressor, helix protomer"/>
    <property type="match status" value="1"/>
</dbReference>
<dbReference type="Pfam" id="PF02583">
    <property type="entry name" value="Trns_repr_metal"/>
    <property type="match status" value="1"/>
</dbReference>
<dbReference type="InterPro" id="IPR038390">
    <property type="entry name" value="Metal_Tscrpt_repr_sf"/>
</dbReference>
<proteinExistence type="predicted"/>
<dbReference type="EMBL" id="MIJF01000024">
    <property type="protein sequence ID" value="OEF99335.1"/>
    <property type="molecule type" value="Genomic_DNA"/>
</dbReference>
<organism evidence="1 2">
    <name type="scientific">Vulcanibacillus modesticaldus</name>
    <dbReference type="NCBI Taxonomy" id="337097"/>
    <lineage>
        <taxon>Bacteria</taxon>
        <taxon>Bacillati</taxon>
        <taxon>Bacillota</taxon>
        <taxon>Bacilli</taxon>
        <taxon>Bacillales</taxon>
        <taxon>Bacillaceae</taxon>
        <taxon>Vulcanibacillus</taxon>
    </lineage>
</organism>
<dbReference type="GO" id="GO:0045892">
    <property type="term" value="P:negative regulation of DNA-templated transcription"/>
    <property type="evidence" value="ECO:0007669"/>
    <property type="project" value="UniProtKB-ARBA"/>
</dbReference>
<dbReference type="PANTHER" id="PTHR33677:SF5">
    <property type="entry name" value="TRANSCRIPTIONAL REPRESSOR FRMR"/>
    <property type="match status" value="1"/>
</dbReference>
<gene>
    <name evidence="1" type="ORF">BHF71_01725</name>
</gene>
<dbReference type="PANTHER" id="PTHR33677">
    <property type="entry name" value="TRANSCRIPTIONAL REPRESSOR FRMR-RELATED"/>
    <property type="match status" value="1"/>
</dbReference>
<name>A0A1D2YUK2_9BACI</name>
<dbReference type="AlphaFoldDB" id="A0A1D2YUK2"/>
<evidence type="ECO:0000313" key="2">
    <source>
        <dbReference type="Proteomes" id="UP000243739"/>
    </source>
</evidence>